<dbReference type="InterPro" id="IPR000415">
    <property type="entry name" value="Nitroreductase-like"/>
</dbReference>
<name>A0A4D7B8H9_9HYPH</name>
<organism evidence="2 3">
    <name type="scientific">Phreatobacter stygius</name>
    <dbReference type="NCBI Taxonomy" id="1940610"/>
    <lineage>
        <taxon>Bacteria</taxon>
        <taxon>Pseudomonadati</taxon>
        <taxon>Pseudomonadota</taxon>
        <taxon>Alphaproteobacteria</taxon>
        <taxon>Hyphomicrobiales</taxon>
        <taxon>Phreatobacteraceae</taxon>
        <taxon>Phreatobacter</taxon>
    </lineage>
</organism>
<evidence type="ECO:0000259" key="1">
    <source>
        <dbReference type="Pfam" id="PF00881"/>
    </source>
</evidence>
<dbReference type="PANTHER" id="PTHR23026">
    <property type="entry name" value="NADPH NITROREDUCTASE"/>
    <property type="match status" value="1"/>
</dbReference>
<dbReference type="Proteomes" id="UP000298781">
    <property type="component" value="Chromosome"/>
</dbReference>
<dbReference type="OrthoDB" id="9773807at2"/>
<accession>A0A4D7B8H9</accession>
<dbReference type="RefSeq" id="WP_136962680.1">
    <property type="nucleotide sequence ID" value="NZ_CP039690.1"/>
</dbReference>
<dbReference type="Pfam" id="PF00881">
    <property type="entry name" value="Nitroreductase"/>
    <property type="match status" value="1"/>
</dbReference>
<evidence type="ECO:0000313" key="3">
    <source>
        <dbReference type="Proteomes" id="UP000298781"/>
    </source>
</evidence>
<dbReference type="PANTHER" id="PTHR23026:SF123">
    <property type="entry name" value="NAD(P)H NITROREDUCTASE RV3131-RELATED"/>
    <property type="match status" value="1"/>
</dbReference>
<sequence length="212" mass="23573">MVHNADAFDPAFRSELTRLLTWRRDVRHFLGRPLPEGALARLVGLAALAPSVGLSQPWRFVSVEAPERRAAIRAEFARCNAEALAAEPRERQALYARLKLEGLDQAPVHLAVFADPSTPQGHGLGRRTMPEALAYSVVMAVHTLWLAARAEGIGMGWVSILDPARVAAVLDVPDAWQFIGYLCLGYPADEHEVPELERRGWERRARQTLLSR</sequence>
<dbReference type="SUPFAM" id="SSF55469">
    <property type="entry name" value="FMN-dependent nitroreductase-like"/>
    <property type="match status" value="1"/>
</dbReference>
<keyword evidence="3" id="KW-1185">Reference proteome</keyword>
<dbReference type="Gene3D" id="3.40.109.10">
    <property type="entry name" value="NADH Oxidase"/>
    <property type="match status" value="1"/>
</dbReference>
<feature type="domain" description="Nitroreductase" evidence="1">
    <location>
        <begin position="21"/>
        <end position="186"/>
    </location>
</feature>
<proteinExistence type="predicted"/>
<dbReference type="NCBIfam" id="TIGR02476">
    <property type="entry name" value="BluB"/>
    <property type="match status" value="1"/>
</dbReference>
<dbReference type="EMBL" id="CP039690">
    <property type="protein sequence ID" value="QCI67245.1"/>
    <property type="molecule type" value="Genomic_DNA"/>
</dbReference>
<dbReference type="InterPro" id="IPR029479">
    <property type="entry name" value="Nitroreductase"/>
</dbReference>
<protein>
    <submittedName>
        <fullName evidence="2">5,6-dimethylbenzimidazole synthase</fullName>
        <ecNumber evidence="2">1.13.11.79</ecNumber>
    </submittedName>
</protein>
<dbReference type="InterPro" id="IPR012825">
    <property type="entry name" value="BluB"/>
</dbReference>
<dbReference type="EC" id="1.13.11.79" evidence="2"/>
<evidence type="ECO:0000313" key="2">
    <source>
        <dbReference type="EMBL" id="QCI67245.1"/>
    </source>
</evidence>
<keyword evidence="2" id="KW-0560">Oxidoreductase</keyword>
<gene>
    <name evidence="2" type="primary">bluB</name>
    <name evidence="2" type="ORF">E8M01_25250</name>
</gene>
<dbReference type="InterPro" id="IPR050627">
    <property type="entry name" value="Nitroreductase/BluB"/>
</dbReference>
<reference evidence="2 3" key="1">
    <citation type="submission" date="2019-04" db="EMBL/GenBank/DDBJ databases">
        <title>Phreatobacter aquaticus sp. nov.</title>
        <authorList>
            <person name="Choi A."/>
        </authorList>
    </citation>
    <scope>NUCLEOTIDE SEQUENCE [LARGE SCALE GENOMIC DNA]</scope>
    <source>
        <strain evidence="2 3">KCTC 52518</strain>
    </source>
</reference>
<dbReference type="AlphaFoldDB" id="A0A4D7B8H9"/>
<dbReference type="KEGG" id="pstg:E8M01_25250"/>
<dbReference type="GO" id="GO:0102919">
    <property type="term" value="F:5,6-dimethylbenzimidazole synthase activity"/>
    <property type="evidence" value="ECO:0007669"/>
    <property type="project" value="UniProtKB-EC"/>
</dbReference>